<evidence type="ECO:0000259" key="3">
    <source>
        <dbReference type="Pfam" id="PF24883"/>
    </source>
</evidence>
<protein>
    <recommendedName>
        <fullName evidence="6">NWD NACHT-NTPase N-terminal domain-containing protein</fullName>
    </recommendedName>
</protein>
<feature type="domain" description="Nephrocystin 3-like N-terminal" evidence="3">
    <location>
        <begin position="337"/>
        <end position="496"/>
    </location>
</feature>
<dbReference type="InterPro" id="IPR056884">
    <property type="entry name" value="NPHP3-like_N"/>
</dbReference>
<evidence type="ECO:0000313" key="5">
    <source>
        <dbReference type="Proteomes" id="UP000799770"/>
    </source>
</evidence>
<evidence type="ECO:0000313" key="4">
    <source>
        <dbReference type="EMBL" id="KAF2113903.1"/>
    </source>
</evidence>
<dbReference type="Proteomes" id="UP000799770">
    <property type="component" value="Unassembled WGS sequence"/>
</dbReference>
<evidence type="ECO:0000259" key="2">
    <source>
        <dbReference type="Pfam" id="PF24809"/>
    </source>
</evidence>
<name>A0A6A5Z4G5_9PLEO</name>
<keyword evidence="1" id="KW-0677">Repeat</keyword>
<accession>A0A6A5Z4G5</accession>
<dbReference type="Pfam" id="PF24809">
    <property type="entry name" value="DUF7708"/>
    <property type="match status" value="1"/>
</dbReference>
<dbReference type="OrthoDB" id="61900at2759"/>
<feature type="domain" description="DUF7708" evidence="2">
    <location>
        <begin position="86"/>
        <end position="231"/>
    </location>
</feature>
<evidence type="ECO:0008006" key="6">
    <source>
        <dbReference type="Google" id="ProtNLM"/>
    </source>
</evidence>
<dbReference type="Pfam" id="PF24883">
    <property type="entry name" value="NPHP3_N"/>
    <property type="match status" value="1"/>
</dbReference>
<reference evidence="4" key="1">
    <citation type="journal article" date="2020" name="Stud. Mycol.">
        <title>101 Dothideomycetes genomes: a test case for predicting lifestyles and emergence of pathogens.</title>
        <authorList>
            <person name="Haridas S."/>
            <person name="Albert R."/>
            <person name="Binder M."/>
            <person name="Bloem J."/>
            <person name="Labutti K."/>
            <person name="Salamov A."/>
            <person name="Andreopoulos B."/>
            <person name="Baker S."/>
            <person name="Barry K."/>
            <person name="Bills G."/>
            <person name="Bluhm B."/>
            <person name="Cannon C."/>
            <person name="Castanera R."/>
            <person name="Culley D."/>
            <person name="Daum C."/>
            <person name="Ezra D."/>
            <person name="Gonzalez J."/>
            <person name="Henrissat B."/>
            <person name="Kuo A."/>
            <person name="Liang C."/>
            <person name="Lipzen A."/>
            <person name="Lutzoni F."/>
            <person name="Magnuson J."/>
            <person name="Mondo S."/>
            <person name="Nolan M."/>
            <person name="Ohm R."/>
            <person name="Pangilinan J."/>
            <person name="Park H.-J."/>
            <person name="Ramirez L."/>
            <person name="Alfaro M."/>
            <person name="Sun H."/>
            <person name="Tritt A."/>
            <person name="Yoshinaga Y."/>
            <person name="Zwiers L.-H."/>
            <person name="Turgeon B."/>
            <person name="Goodwin S."/>
            <person name="Spatafora J."/>
            <person name="Crous P."/>
            <person name="Grigoriev I."/>
        </authorList>
    </citation>
    <scope>NUCLEOTIDE SEQUENCE</scope>
    <source>
        <strain evidence="4">CBS 627.86</strain>
    </source>
</reference>
<proteinExistence type="predicted"/>
<sequence length="552" mass="62330">MSCKASLTVRGTSASWYTPAAGQENRNVAAEAYQNAIRLLKLELGTAGCMPISEEHHASIHDISAVVEKAQQNYTAGQNEHTGARKWLEKLSSRIMYYGRVFDMLAQHHPEYVALAWGAIKLVLTGIINRAELVQKVSQALVAIGDVLPRAELSAELYQTEYMEAALSRLYTYVIMFFQLCVRWYNRSSLGRLWASFKTPFELDYKDLVEQIRVCSHAVEDLANAGARAEIRNIRVLLELHHARAIEQDAKLLELQNRLENSMTQLMQVATSHKSITERMSGDVRGIREGVSRIEFHHVLQFFAPKVLPSTALDKVRSFACQNPTTSLPNCNATKIHSTLRDWVSNGNLSLLVVQVGPRAQKQAKELTSEVIGHLSKSGQRVFFNIYLTHSADSAQSISEVLQNIIFQVLQLSGELFAEFAEQLNLSKIQGSHTEGEWADLLSLLFSKLPQAFVVIETEDLDRFYRRDPAWTERFLKLFQKIVDRATASANEIKVLLVMYGGRNDIKVDAPREKNMVVTMLQPLTPVPPRLRHVARRSGLSTKGWMFRKPKI</sequence>
<dbReference type="EMBL" id="ML977326">
    <property type="protein sequence ID" value="KAF2113903.1"/>
    <property type="molecule type" value="Genomic_DNA"/>
</dbReference>
<evidence type="ECO:0000256" key="1">
    <source>
        <dbReference type="ARBA" id="ARBA00022737"/>
    </source>
</evidence>
<organism evidence="4 5">
    <name type="scientific">Lophiotrema nucula</name>
    <dbReference type="NCBI Taxonomy" id="690887"/>
    <lineage>
        <taxon>Eukaryota</taxon>
        <taxon>Fungi</taxon>
        <taxon>Dikarya</taxon>
        <taxon>Ascomycota</taxon>
        <taxon>Pezizomycotina</taxon>
        <taxon>Dothideomycetes</taxon>
        <taxon>Pleosporomycetidae</taxon>
        <taxon>Pleosporales</taxon>
        <taxon>Lophiotremataceae</taxon>
        <taxon>Lophiotrema</taxon>
    </lineage>
</organism>
<gene>
    <name evidence="4" type="ORF">BDV96DRAFT_600662</name>
</gene>
<keyword evidence="5" id="KW-1185">Reference proteome</keyword>
<dbReference type="AlphaFoldDB" id="A0A6A5Z4G5"/>
<dbReference type="InterPro" id="IPR056125">
    <property type="entry name" value="DUF7708"/>
</dbReference>